<organism evidence="2">
    <name type="scientific">viral metagenome</name>
    <dbReference type="NCBI Taxonomy" id="1070528"/>
    <lineage>
        <taxon>unclassified sequences</taxon>
        <taxon>metagenomes</taxon>
        <taxon>organismal metagenomes</taxon>
    </lineage>
</organism>
<feature type="transmembrane region" description="Helical" evidence="1">
    <location>
        <begin position="70"/>
        <end position="90"/>
    </location>
</feature>
<evidence type="ECO:0000313" key="2">
    <source>
        <dbReference type="EMBL" id="QHU04118.1"/>
    </source>
</evidence>
<dbReference type="AlphaFoldDB" id="A0A6C0JK02"/>
<keyword evidence="1" id="KW-0812">Transmembrane</keyword>
<feature type="transmembrane region" description="Helical" evidence="1">
    <location>
        <begin position="5"/>
        <end position="24"/>
    </location>
</feature>
<accession>A0A6C0JK02</accession>
<protein>
    <recommendedName>
        <fullName evidence="3">DUF2177 family protein</fullName>
    </recommendedName>
</protein>
<feature type="transmembrane region" description="Helical" evidence="1">
    <location>
        <begin position="96"/>
        <end position="117"/>
    </location>
</feature>
<dbReference type="EMBL" id="MN740394">
    <property type="protein sequence ID" value="QHU04118.1"/>
    <property type="molecule type" value="Genomic_DNA"/>
</dbReference>
<evidence type="ECO:0008006" key="3">
    <source>
        <dbReference type="Google" id="ProtNLM"/>
    </source>
</evidence>
<proteinExistence type="predicted"/>
<keyword evidence="1" id="KW-0472">Membrane</keyword>
<evidence type="ECO:0000256" key="1">
    <source>
        <dbReference type="SAM" id="Phobius"/>
    </source>
</evidence>
<name>A0A6C0JK02_9ZZZZ</name>
<reference evidence="2" key="1">
    <citation type="journal article" date="2020" name="Nature">
        <title>Giant virus diversity and host interactions through global metagenomics.</title>
        <authorList>
            <person name="Schulz F."/>
            <person name="Roux S."/>
            <person name="Paez-Espino D."/>
            <person name="Jungbluth S."/>
            <person name="Walsh D.A."/>
            <person name="Denef V.J."/>
            <person name="McMahon K.D."/>
            <person name="Konstantinidis K.T."/>
            <person name="Eloe-Fadrosh E.A."/>
            <person name="Kyrpides N.C."/>
            <person name="Woyke T."/>
        </authorList>
    </citation>
    <scope>NUCLEOTIDE SEQUENCE</scope>
    <source>
        <strain evidence="2">GVMAG-M-3300027708-39</strain>
    </source>
</reference>
<keyword evidence="1" id="KW-1133">Transmembrane helix</keyword>
<dbReference type="Pfam" id="PF09945">
    <property type="entry name" value="DUF2177"/>
    <property type="match status" value="1"/>
</dbReference>
<sequence>MFNILFLISAILFVVIDFVYLNLIKKYFENQVKIVQGSQLQVNLLGVILCYIFLIFGLNYFIIKPKRSPYDAFLLGILIYGVFETTNYALFKNWSILTVILDTLWGGTLFAVVTFIISKLRMI</sequence>
<feature type="transmembrane region" description="Helical" evidence="1">
    <location>
        <begin position="44"/>
        <end position="63"/>
    </location>
</feature>
<dbReference type="InterPro" id="IPR018687">
    <property type="entry name" value="DUF2177_membr"/>
</dbReference>